<dbReference type="GO" id="GO:0003917">
    <property type="term" value="F:DNA topoisomerase type I (single strand cut, ATP-independent) activity"/>
    <property type="evidence" value="ECO:0007669"/>
    <property type="project" value="InterPro"/>
</dbReference>
<reference evidence="4" key="1">
    <citation type="submission" date="2018-05" db="EMBL/GenBank/DDBJ databases">
        <authorList>
            <person name="Lanie J.A."/>
            <person name="Ng W.-L."/>
            <person name="Kazmierczak K.M."/>
            <person name="Andrzejewski T.M."/>
            <person name="Davidsen T.M."/>
            <person name="Wayne K.J."/>
            <person name="Tettelin H."/>
            <person name="Glass J.I."/>
            <person name="Rusch D."/>
            <person name="Podicherti R."/>
            <person name="Tsui H.-C.T."/>
            <person name="Winkler M.E."/>
        </authorList>
    </citation>
    <scope>NUCLEOTIDE SEQUENCE</scope>
</reference>
<dbReference type="Gene3D" id="3.40.50.140">
    <property type="match status" value="1"/>
</dbReference>
<dbReference type="InterPro" id="IPR000380">
    <property type="entry name" value="Topo_IA"/>
</dbReference>
<protein>
    <submittedName>
        <fullName evidence="4">Uncharacterized protein</fullName>
    </submittedName>
</protein>
<dbReference type="SUPFAM" id="SSF56712">
    <property type="entry name" value="Prokaryotic type I DNA topoisomerase"/>
    <property type="match status" value="1"/>
</dbReference>
<dbReference type="GO" id="GO:0003677">
    <property type="term" value="F:DNA binding"/>
    <property type="evidence" value="ECO:0007669"/>
    <property type="project" value="InterPro"/>
</dbReference>
<evidence type="ECO:0000313" key="4">
    <source>
        <dbReference type="EMBL" id="SVB80926.1"/>
    </source>
</evidence>
<dbReference type="InterPro" id="IPR013824">
    <property type="entry name" value="Topo_IA_cen_sub1"/>
</dbReference>
<evidence type="ECO:0000259" key="2">
    <source>
        <dbReference type="PROSITE" id="PS50880"/>
    </source>
</evidence>
<dbReference type="InterPro" id="IPR023405">
    <property type="entry name" value="Topo_IA_core_domain"/>
</dbReference>
<dbReference type="InterPro" id="IPR006171">
    <property type="entry name" value="TOPRIM_dom"/>
</dbReference>
<organism evidence="4">
    <name type="scientific">marine metagenome</name>
    <dbReference type="NCBI Taxonomy" id="408172"/>
    <lineage>
        <taxon>unclassified sequences</taxon>
        <taxon>metagenomes</taxon>
        <taxon>ecological metagenomes</taxon>
    </lineage>
</organism>
<feature type="non-terminal residue" evidence="4">
    <location>
        <position position="228"/>
    </location>
</feature>
<gene>
    <name evidence="4" type="ORF">METZ01_LOCUS233780</name>
</gene>
<evidence type="ECO:0000259" key="3">
    <source>
        <dbReference type="PROSITE" id="PS52039"/>
    </source>
</evidence>
<feature type="domain" description="Toprim" evidence="2">
    <location>
        <begin position="6"/>
        <end position="116"/>
    </location>
</feature>
<keyword evidence="1" id="KW-0413">Isomerase</keyword>
<name>A0A382H0S5_9ZZZZ</name>
<dbReference type="InterPro" id="IPR003601">
    <property type="entry name" value="Topo_IA_2"/>
</dbReference>
<dbReference type="AlphaFoldDB" id="A0A382H0S5"/>
<dbReference type="PROSITE" id="PS50880">
    <property type="entry name" value="TOPRIM"/>
    <property type="match status" value="1"/>
</dbReference>
<dbReference type="SMART" id="SM00436">
    <property type="entry name" value="TOP1Bc"/>
    <property type="match status" value="1"/>
</dbReference>
<proteinExistence type="predicted"/>
<dbReference type="Pfam" id="PF01131">
    <property type="entry name" value="Topoisom_bac"/>
    <property type="match status" value="1"/>
</dbReference>
<dbReference type="PROSITE" id="PS52039">
    <property type="entry name" value="TOPO_IA_2"/>
    <property type="match status" value="1"/>
</dbReference>
<dbReference type="CDD" id="cd03363">
    <property type="entry name" value="TOPRIM_TopoIA_TopoI"/>
    <property type="match status" value="1"/>
</dbReference>
<dbReference type="GO" id="GO:0006265">
    <property type="term" value="P:DNA topological change"/>
    <property type="evidence" value="ECO:0007669"/>
    <property type="project" value="InterPro"/>
</dbReference>
<feature type="domain" description="Topo IA-type catalytic" evidence="3">
    <location>
        <begin position="131"/>
        <end position="228"/>
    </location>
</feature>
<dbReference type="Gene3D" id="1.10.460.10">
    <property type="entry name" value="Topoisomerase I, domain 2"/>
    <property type="match status" value="1"/>
</dbReference>
<dbReference type="Gene3D" id="2.70.20.10">
    <property type="entry name" value="Topoisomerase I, domain 3"/>
    <property type="match status" value="1"/>
</dbReference>
<dbReference type="PRINTS" id="PR00417">
    <property type="entry name" value="PRTPISMRASEI"/>
</dbReference>
<dbReference type="SMART" id="SM00493">
    <property type="entry name" value="TOPRIM"/>
    <property type="match status" value="1"/>
</dbReference>
<dbReference type="Pfam" id="PF01751">
    <property type="entry name" value="Toprim"/>
    <property type="match status" value="1"/>
</dbReference>
<dbReference type="PANTHER" id="PTHR42785:SF1">
    <property type="entry name" value="DNA TOPOISOMERASE"/>
    <property type="match status" value="1"/>
</dbReference>
<dbReference type="EMBL" id="UINC01058542">
    <property type="protein sequence ID" value="SVB80926.1"/>
    <property type="molecule type" value="Genomic_DNA"/>
</dbReference>
<accession>A0A382H0S5</accession>
<dbReference type="PANTHER" id="PTHR42785">
    <property type="entry name" value="DNA TOPOISOMERASE, TYPE IA, CORE"/>
    <property type="match status" value="1"/>
</dbReference>
<dbReference type="InterPro" id="IPR013497">
    <property type="entry name" value="Topo_IA_cen"/>
</dbReference>
<dbReference type="InterPro" id="IPR034149">
    <property type="entry name" value="TOPRIM_TopoI"/>
</dbReference>
<evidence type="ECO:0000256" key="1">
    <source>
        <dbReference type="ARBA" id="ARBA00023235"/>
    </source>
</evidence>
<dbReference type="InterPro" id="IPR013825">
    <property type="entry name" value="Topo_IA_cen_sub2"/>
</dbReference>
<sequence>MASDLHNLIIVESPSKAKTLKRFLGNDYQIEASVGHVRDLPKSDLGVDVDNGFKPTYVASKDKSKVITQLKKLLKNASTLYLATDPDREGEAIAWHLMELLDPKIPVKRLAFHEITKTAIQESFDHIRDIDQSLVSAQEARRILDRLWGYLVSKKLWFNVKGGLSAGRVQSPAVKIVVDREKERARFIESEYWSIITQFASKGESFEARLKALDGQKIAIGKDFDKET</sequence>